<keyword evidence="5" id="KW-1185">Reference proteome</keyword>
<feature type="binding site" evidence="2">
    <location>
        <begin position="7"/>
        <end position="15"/>
    </location>
    <ligand>
        <name>ATP</name>
        <dbReference type="ChEBI" id="CHEBI:30616"/>
    </ligand>
</feature>
<feature type="active site" description="Proton acceptor" evidence="1">
    <location>
        <position position="85"/>
    </location>
</feature>
<dbReference type="InterPro" id="IPR031314">
    <property type="entry name" value="DNK_dom"/>
</dbReference>
<dbReference type="InterPro" id="IPR027417">
    <property type="entry name" value="P-loop_NTPase"/>
</dbReference>
<dbReference type="Pfam" id="PF01712">
    <property type="entry name" value="dNK"/>
    <property type="match status" value="1"/>
</dbReference>
<dbReference type="PIRSF" id="PIRSF000705">
    <property type="entry name" value="DNK"/>
    <property type="match status" value="1"/>
</dbReference>
<dbReference type="OrthoDB" id="3199600at2"/>
<dbReference type="RefSeq" id="WP_091597621.1">
    <property type="nucleotide sequence ID" value="NZ_JBHRWG010000002.1"/>
</dbReference>
<feature type="binding site" evidence="2">
    <location>
        <begin position="137"/>
        <end position="141"/>
    </location>
    <ligand>
        <name>ATP</name>
        <dbReference type="ChEBI" id="CHEBI:30616"/>
    </ligand>
</feature>
<dbReference type="Proteomes" id="UP000199393">
    <property type="component" value="Chromosome I"/>
</dbReference>
<proteinExistence type="predicted"/>
<feature type="domain" description="Deoxynucleoside kinase" evidence="3">
    <location>
        <begin position="5"/>
        <end position="185"/>
    </location>
</feature>
<dbReference type="PATRIC" id="fig|307121.4.peg.6641"/>
<name>A0A1C3NEC1_9ACTN</name>
<dbReference type="InterPro" id="IPR002624">
    <property type="entry name" value="DCK/DGK"/>
</dbReference>
<accession>A0A1C3NEC1</accession>
<sequence>MFIGLAGPTGAGKTTLAQRLAERLGARLMRDPFADNPSLPKLYASGKTCPAALALQVELTFLALRVAQLREIHDLLTHGTPVVADWSMAQQVIFAHITLPPEDASRVRKTCATWSDAAARPDLLIALTAPAPVLARRITQRGRPMESALSTAYLEHLTRAFDRPLGDYASRIIRLDTSEFDAFNDEDVDALLARLPAMERP</sequence>
<evidence type="ECO:0000313" key="5">
    <source>
        <dbReference type="Proteomes" id="UP000199393"/>
    </source>
</evidence>
<dbReference type="GO" id="GO:0019136">
    <property type="term" value="F:deoxynucleoside kinase activity"/>
    <property type="evidence" value="ECO:0007669"/>
    <property type="project" value="InterPro"/>
</dbReference>
<dbReference type="SUPFAM" id="SSF52540">
    <property type="entry name" value="P-loop containing nucleoside triphosphate hydrolases"/>
    <property type="match status" value="1"/>
</dbReference>
<organism evidence="4 5">
    <name type="scientific">Micromonospora krabiensis</name>
    <dbReference type="NCBI Taxonomy" id="307121"/>
    <lineage>
        <taxon>Bacteria</taxon>
        <taxon>Bacillati</taxon>
        <taxon>Actinomycetota</taxon>
        <taxon>Actinomycetes</taxon>
        <taxon>Micromonosporales</taxon>
        <taxon>Micromonosporaceae</taxon>
        <taxon>Micromonospora</taxon>
    </lineage>
</organism>
<dbReference type="EMBL" id="LT598496">
    <property type="protein sequence ID" value="SBV30910.1"/>
    <property type="molecule type" value="Genomic_DNA"/>
</dbReference>
<keyword evidence="2" id="KW-0067">ATP-binding</keyword>
<protein>
    <recommendedName>
        <fullName evidence="3">Deoxynucleoside kinase domain-containing protein</fullName>
    </recommendedName>
</protein>
<evidence type="ECO:0000313" key="4">
    <source>
        <dbReference type="EMBL" id="SBV30910.1"/>
    </source>
</evidence>
<dbReference type="AlphaFoldDB" id="A0A1C3NEC1"/>
<dbReference type="GO" id="GO:0005524">
    <property type="term" value="F:ATP binding"/>
    <property type="evidence" value="ECO:0007669"/>
    <property type="project" value="UniProtKB-KW"/>
</dbReference>
<keyword evidence="2" id="KW-0547">Nucleotide-binding</keyword>
<dbReference type="STRING" id="307121.GA0070620_6516"/>
<dbReference type="Gene3D" id="3.40.50.300">
    <property type="entry name" value="P-loop containing nucleotide triphosphate hydrolases"/>
    <property type="match status" value="1"/>
</dbReference>
<evidence type="ECO:0000259" key="3">
    <source>
        <dbReference type="Pfam" id="PF01712"/>
    </source>
</evidence>
<reference evidence="5" key="1">
    <citation type="submission" date="2016-06" db="EMBL/GenBank/DDBJ databases">
        <authorList>
            <person name="Varghese N."/>
        </authorList>
    </citation>
    <scope>NUCLEOTIDE SEQUENCE [LARGE SCALE GENOMIC DNA]</scope>
    <source>
        <strain evidence="5">DSM 45344</strain>
    </source>
</reference>
<gene>
    <name evidence="4" type="ORF">GA0070620_6516</name>
</gene>
<evidence type="ECO:0000256" key="2">
    <source>
        <dbReference type="PIRSR" id="PIRSR000705-3"/>
    </source>
</evidence>
<evidence type="ECO:0000256" key="1">
    <source>
        <dbReference type="PIRSR" id="PIRSR000705-1"/>
    </source>
</evidence>